<sequence>MAKIVVIGGSFAGLTAALEARRKLGPEHKVLMISKTDNFVFIPSMIWVPFGWREVEDVTAPLRPILNKAGVEFMHAEATKILPKENKVKTSQGVIDYDYLVVATGPDLDFDSVEGLGPNKGNVECICNPKSALEARKHWKEFLKNPGTVVIGAAPAAGCAGAAYEFLFNMEYALRKNGVRKKTDLYWITPEPFLGHFGIEGIAGGEGMLKAFMKMFNIKYITEAAIEKVDKEKVYLKGGKVIPYKFSMIMPAFMGAKVIRDSEGLANPRGFIPTHDSYQHKEFPNIFAAGIAVDVPPPFKPGKVPLNVPKTGYPSDEAGKVAAENIKRLIEGRYDLQSKPFGKIPGLCIMDAGHKEVIIVSNHLFKPRQFAVMIPNVFYDINKRLFEKYFMWKVRTGRSYLP</sequence>
<accession>A0A1Q8QPK6</accession>
<gene>
    <name evidence="2" type="ORF">DSOL_3612</name>
</gene>
<dbReference type="PANTHER" id="PTHR43755:SF1">
    <property type="entry name" value="FAD-DEPENDENT PYRIDINE NUCLEOTIDE-DISULPHIDE OXIDOREDUCTASE"/>
    <property type="match status" value="1"/>
</dbReference>
<dbReference type="STRING" id="1888891.DSOL_3612"/>
<proteinExistence type="predicted"/>
<evidence type="ECO:0000259" key="1">
    <source>
        <dbReference type="Pfam" id="PF07992"/>
    </source>
</evidence>
<dbReference type="Gene3D" id="3.50.50.100">
    <property type="match status" value="1"/>
</dbReference>
<organism evidence="2 3">
    <name type="scientific">Desulfosporosinus metallidurans</name>
    <dbReference type="NCBI Taxonomy" id="1888891"/>
    <lineage>
        <taxon>Bacteria</taxon>
        <taxon>Bacillati</taxon>
        <taxon>Bacillota</taxon>
        <taxon>Clostridia</taxon>
        <taxon>Eubacteriales</taxon>
        <taxon>Desulfitobacteriaceae</taxon>
        <taxon>Desulfosporosinus</taxon>
    </lineage>
</organism>
<evidence type="ECO:0000313" key="2">
    <source>
        <dbReference type="EMBL" id="OLN29275.1"/>
    </source>
</evidence>
<dbReference type="OrthoDB" id="9781621at2"/>
<dbReference type="InterPro" id="IPR023753">
    <property type="entry name" value="FAD/NAD-binding_dom"/>
</dbReference>
<dbReference type="SUPFAM" id="SSF51905">
    <property type="entry name" value="FAD/NAD(P)-binding domain"/>
    <property type="match status" value="2"/>
</dbReference>
<protein>
    <submittedName>
        <fullName evidence="2">Sulfide-quinone reductase</fullName>
    </submittedName>
</protein>
<dbReference type="AlphaFoldDB" id="A0A1Q8QPK6"/>
<comment type="caution">
    <text evidence="2">The sequence shown here is derived from an EMBL/GenBank/DDBJ whole genome shotgun (WGS) entry which is preliminary data.</text>
</comment>
<reference evidence="2 3" key="1">
    <citation type="submission" date="2016-09" db="EMBL/GenBank/DDBJ databases">
        <title>Complete genome of Desulfosporosinus sp. OL.</title>
        <authorList>
            <person name="Mardanov A."/>
            <person name="Beletsky A."/>
            <person name="Panova A."/>
            <person name="Karnachuk O."/>
            <person name="Ravin N."/>
        </authorList>
    </citation>
    <scope>NUCLEOTIDE SEQUENCE [LARGE SCALE GENOMIC DNA]</scope>
    <source>
        <strain evidence="2 3">OL</strain>
    </source>
</reference>
<dbReference type="Proteomes" id="UP000186102">
    <property type="component" value="Unassembled WGS sequence"/>
</dbReference>
<dbReference type="PANTHER" id="PTHR43755">
    <property type="match status" value="1"/>
</dbReference>
<dbReference type="Pfam" id="PF07992">
    <property type="entry name" value="Pyr_redox_2"/>
    <property type="match status" value="1"/>
</dbReference>
<dbReference type="GO" id="GO:0016491">
    <property type="term" value="F:oxidoreductase activity"/>
    <property type="evidence" value="ECO:0007669"/>
    <property type="project" value="InterPro"/>
</dbReference>
<name>A0A1Q8QPK6_9FIRM</name>
<dbReference type="EMBL" id="MLBF01000034">
    <property type="protein sequence ID" value="OLN29275.1"/>
    <property type="molecule type" value="Genomic_DNA"/>
</dbReference>
<keyword evidence="3" id="KW-1185">Reference proteome</keyword>
<evidence type="ECO:0000313" key="3">
    <source>
        <dbReference type="Proteomes" id="UP000186102"/>
    </source>
</evidence>
<feature type="domain" description="FAD/NAD(P)-binding" evidence="1">
    <location>
        <begin position="3"/>
        <end position="290"/>
    </location>
</feature>
<dbReference type="RefSeq" id="WP_075366069.1">
    <property type="nucleotide sequence ID" value="NZ_MLBF01000034.1"/>
</dbReference>
<dbReference type="InterPro" id="IPR036188">
    <property type="entry name" value="FAD/NAD-bd_sf"/>
</dbReference>
<dbReference type="InterPro" id="IPR052541">
    <property type="entry name" value="SQRD"/>
</dbReference>